<dbReference type="Pfam" id="PF14541">
    <property type="entry name" value="TAXi_C"/>
    <property type="match status" value="1"/>
</dbReference>
<keyword evidence="3" id="KW-1185">Reference proteome</keyword>
<feature type="domain" description="Xylanase inhibitor C-terminal" evidence="1">
    <location>
        <begin position="1"/>
        <end position="47"/>
    </location>
</feature>
<gene>
    <name evidence="2" type="ORF">RND71_001750</name>
</gene>
<comment type="caution">
    <text evidence="2">The sequence shown here is derived from an EMBL/GenBank/DDBJ whole genome shotgun (WGS) entry which is preliminary data.</text>
</comment>
<evidence type="ECO:0000313" key="2">
    <source>
        <dbReference type="EMBL" id="KAK4379888.1"/>
    </source>
</evidence>
<dbReference type="InterPro" id="IPR032799">
    <property type="entry name" value="TAXi_C"/>
</dbReference>
<protein>
    <recommendedName>
        <fullName evidence="1">Xylanase inhibitor C-terminal domain-containing protein</fullName>
    </recommendedName>
</protein>
<proteinExistence type="predicted"/>
<reference evidence="2" key="1">
    <citation type="submission" date="2023-12" db="EMBL/GenBank/DDBJ databases">
        <title>Genome assembly of Anisodus tanguticus.</title>
        <authorList>
            <person name="Wang Y.-J."/>
        </authorList>
    </citation>
    <scope>NUCLEOTIDE SEQUENCE</scope>
    <source>
        <strain evidence="2">KB-2021</strain>
        <tissue evidence="2">Leaf</tissue>
    </source>
</reference>
<accession>A0AAE1SYJ9</accession>
<sequence>MVAVNNDMLCLGFVDCGVEFEPTSIVIGAHQIEDNFLQFDIANKNVELARFHLVRLLISTSIINAPFILPPHNQKYV</sequence>
<dbReference type="SUPFAM" id="SSF50630">
    <property type="entry name" value="Acid proteases"/>
    <property type="match status" value="1"/>
</dbReference>
<organism evidence="2 3">
    <name type="scientific">Anisodus tanguticus</name>
    <dbReference type="NCBI Taxonomy" id="243964"/>
    <lineage>
        <taxon>Eukaryota</taxon>
        <taxon>Viridiplantae</taxon>
        <taxon>Streptophyta</taxon>
        <taxon>Embryophyta</taxon>
        <taxon>Tracheophyta</taxon>
        <taxon>Spermatophyta</taxon>
        <taxon>Magnoliopsida</taxon>
        <taxon>eudicotyledons</taxon>
        <taxon>Gunneridae</taxon>
        <taxon>Pentapetalae</taxon>
        <taxon>asterids</taxon>
        <taxon>lamiids</taxon>
        <taxon>Solanales</taxon>
        <taxon>Solanaceae</taxon>
        <taxon>Solanoideae</taxon>
        <taxon>Hyoscyameae</taxon>
        <taxon>Anisodus</taxon>
    </lineage>
</organism>
<dbReference type="InterPro" id="IPR021109">
    <property type="entry name" value="Peptidase_aspartic_dom_sf"/>
</dbReference>
<dbReference type="EMBL" id="JAVYJV010000001">
    <property type="protein sequence ID" value="KAK4379888.1"/>
    <property type="molecule type" value="Genomic_DNA"/>
</dbReference>
<evidence type="ECO:0000313" key="3">
    <source>
        <dbReference type="Proteomes" id="UP001291623"/>
    </source>
</evidence>
<dbReference type="Proteomes" id="UP001291623">
    <property type="component" value="Unassembled WGS sequence"/>
</dbReference>
<dbReference type="AlphaFoldDB" id="A0AAE1SYJ9"/>
<dbReference type="Gene3D" id="2.40.70.10">
    <property type="entry name" value="Acid Proteases"/>
    <property type="match status" value="1"/>
</dbReference>
<evidence type="ECO:0000259" key="1">
    <source>
        <dbReference type="Pfam" id="PF14541"/>
    </source>
</evidence>
<name>A0AAE1SYJ9_9SOLA</name>